<evidence type="ECO:0008006" key="3">
    <source>
        <dbReference type="Google" id="ProtNLM"/>
    </source>
</evidence>
<comment type="caution">
    <text evidence="1">The sequence shown here is derived from an EMBL/GenBank/DDBJ whole genome shotgun (WGS) entry which is preliminary data.</text>
</comment>
<reference evidence="1 2" key="1">
    <citation type="journal article" date="2016" name="Nat. Commun.">
        <title>Thousands of microbial genomes shed light on interconnected biogeochemical processes in an aquifer system.</title>
        <authorList>
            <person name="Anantharaman K."/>
            <person name="Brown C.T."/>
            <person name="Hug L.A."/>
            <person name="Sharon I."/>
            <person name="Castelle C.J."/>
            <person name="Probst A.J."/>
            <person name="Thomas B.C."/>
            <person name="Singh A."/>
            <person name="Wilkins M.J."/>
            <person name="Karaoz U."/>
            <person name="Brodie E.L."/>
            <person name="Williams K.H."/>
            <person name="Hubbard S.S."/>
            <person name="Banfield J.F."/>
        </authorList>
    </citation>
    <scope>NUCLEOTIDE SEQUENCE [LARGE SCALE GENOMIC DNA]</scope>
</reference>
<gene>
    <name evidence="1" type="ORF">A2731_03150</name>
</gene>
<protein>
    <recommendedName>
        <fullName evidence="3">Lipoprotein</fullName>
    </recommendedName>
</protein>
<name>A0A1G1XYP3_9BACT</name>
<accession>A0A1G1XYP3</accession>
<dbReference type="EMBL" id="MHIC01000025">
    <property type="protein sequence ID" value="OGY44700.1"/>
    <property type="molecule type" value="Genomic_DNA"/>
</dbReference>
<sequence>MKNLIQLVSVVMIVLLVSGCASILTTTKGQIKDEKPVGGLRTNWSGACSLGEFAAGVEELQLSRAKTQVREEILSRVKNGEKSYRYDPADISVEIASSETESGTTEAVNSATATVVISSTTSEADTSHLGELYRLYELLEQRESAQCCWENMGSQTLMVKVYNGKSEVLSLTIPPRTYALFSLKAGGYQVETFFQGMRSYGRWSEIIVPSRGEEGSTLAKREFRIVFTQH</sequence>
<evidence type="ECO:0000313" key="1">
    <source>
        <dbReference type="EMBL" id="OGY44700.1"/>
    </source>
</evidence>
<evidence type="ECO:0000313" key="2">
    <source>
        <dbReference type="Proteomes" id="UP000176241"/>
    </source>
</evidence>
<dbReference type="PROSITE" id="PS51257">
    <property type="entry name" value="PROKAR_LIPOPROTEIN"/>
    <property type="match status" value="1"/>
</dbReference>
<dbReference type="AlphaFoldDB" id="A0A1G1XYP3"/>
<organism evidence="1 2">
    <name type="scientific">Candidatus Buchananbacteria bacterium RIFCSPHIGHO2_01_FULL_39_8</name>
    <dbReference type="NCBI Taxonomy" id="1797533"/>
    <lineage>
        <taxon>Bacteria</taxon>
        <taxon>Candidatus Buchananiibacteriota</taxon>
    </lineage>
</organism>
<proteinExistence type="predicted"/>
<dbReference type="Proteomes" id="UP000176241">
    <property type="component" value="Unassembled WGS sequence"/>
</dbReference>